<name>G9XH59_DESHA</name>
<keyword evidence="1" id="KW-0812">Transmembrane</keyword>
<keyword evidence="1" id="KW-1133">Transmembrane helix</keyword>
<reference evidence="2 3" key="1">
    <citation type="submission" date="2011-08" db="EMBL/GenBank/DDBJ databases">
        <authorList>
            <person name="Weinstock G."/>
            <person name="Sodergren E."/>
            <person name="Clifton S."/>
            <person name="Fulton L."/>
            <person name="Fulton B."/>
            <person name="Courtney L."/>
            <person name="Fronick C."/>
            <person name="Harrison M."/>
            <person name="Strong C."/>
            <person name="Farmer C."/>
            <person name="Delahaunty K."/>
            <person name="Markovic C."/>
            <person name="Hall O."/>
            <person name="Minx P."/>
            <person name="Tomlinson C."/>
            <person name="Mitreva M."/>
            <person name="Hou S."/>
            <person name="Chen J."/>
            <person name="Wollam A."/>
            <person name="Pepin K.H."/>
            <person name="Johnson M."/>
            <person name="Bhonagiri V."/>
            <person name="Zhang X."/>
            <person name="Suruliraj S."/>
            <person name="Warren W."/>
            <person name="Chinwalla A."/>
            <person name="Mardis E.R."/>
            <person name="Wilson R.K."/>
        </authorList>
    </citation>
    <scope>NUCLEOTIDE SEQUENCE [LARGE SCALE GENOMIC DNA]</scope>
    <source>
        <strain evidence="2 3">DP7</strain>
    </source>
</reference>
<evidence type="ECO:0000313" key="2">
    <source>
        <dbReference type="EMBL" id="EHL09007.1"/>
    </source>
</evidence>
<dbReference type="EMBL" id="AFZX01000008">
    <property type="protein sequence ID" value="EHL09007.1"/>
    <property type="molecule type" value="Genomic_DNA"/>
</dbReference>
<gene>
    <name evidence="2" type="ORF">HMPREF0322_00282</name>
</gene>
<dbReference type="HOGENOM" id="CLU_3250477_0_0_9"/>
<dbReference type="PATRIC" id="fig|537010.4.peg.265"/>
<accession>G9XH59</accession>
<feature type="transmembrane region" description="Helical" evidence="1">
    <location>
        <begin position="15"/>
        <end position="34"/>
    </location>
</feature>
<keyword evidence="1" id="KW-0472">Membrane</keyword>
<dbReference type="Proteomes" id="UP000004416">
    <property type="component" value="Unassembled WGS sequence"/>
</dbReference>
<comment type="caution">
    <text evidence="2">The sequence shown here is derived from an EMBL/GenBank/DDBJ whole genome shotgun (WGS) entry which is preliminary data.</text>
</comment>
<evidence type="ECO:0000313" key="3">
    <source>
        <dbReference type="Proteomes" id="UP000004416"/>
    </source>
</evidence>
<dbReference type="AlphaFoldDB" id="G9XH59"/>
<organism evidence="2 3">
    <name type="scientific">Desulfitobacterium hafniense DP7</name>
    <dbReference type="NCBI Taxonomy" id="537010"/>
    <lineage>
        <taxon>Bacteria</taxon>
        <taxon>Bacillati</taxon>
        <taxon>Bacillota</taxon>
        <taxon>Clostridia</taxon>
        <taxon>Eubacteriales</taxon>
        <taxon>Desulfitobacteriaceae</taxon>
        <taxon>Desulfitobacterium</taxon>
    </lineage>
</organism>
<protein>
    <submittedName>
        <fullName evidence="2">Uncharacterized protein</fullName>
    </submittedName>
</protein>
<proteinExistence type="predicted"/>
<evidence type="ECO:0000256" key="1">
    <source>
        <dbReference type="SAM" id="Phobius"/>
    </source>
</evidence>
<sequence>MAKEIQELRIILKPLIFINGFFCVYDLVSSKLILARRLGKIA</sequence>